<keyword evidence="1 5" id="KW-0032">Aminotransferase</keyword>
<reference evidence="6" key="1">
    <citation type="journal article" date="2021" name="PeerJ">
        <title>Extensive microbial diversity within the chicken gut microbiome revealed by metagenomics and culture.</title>
        <authorList>
            <person name="Gilroy R."/>
            <person name="Ravi A."/>
            <person name="Getino M."/>
            <person name="Pursley I."/>
            <person name="Horton D.L."/>
            <person name="Alikhan N.F."/>
            <person name="Baker D."/>
            <person name="Gharbi K."/>
            <person name="Hall N."/>
            <person name="Watson M."/>
            <person name="Adriaenssens E.M."/>
            <person name="Foster-Nyarko E."/>
            <person name="Jarju S."/>
            <person name="Secka A."/>
            <person name="Antonio M."/>
            <person name="Oren A."/>
            <person name="Chaudhuri R.R."/>
            <person name="La Ragione R."/>
            <person name="Hildebrand F."/>
            <person name="Pallen M.J."/>
        </authorList>
    </citation>
    <scope>NUCLEOTIDE SEQUENCE</scope>
    <source>
        <strain evidence="6">ChiHjej13B12-24818</strain>
    </source>
</reference>
<evidence type="ECO:0000256" key="2">
    <source>
        <dbReference type="ARBA" id="ARBA00022605"/>
    </source>
</evidence>
<dbReference type="Gene3D" id="3.40.640.10">
    <property type="entry name" value="Type I PLP-dependent aspartate aminotransferase-like (Major domain)"/>
    <property type="match status" value="1"/>
</dbReference>
<evidence type="ECO:0000256" key="3">
    <source>
        <dbReference type="ARBA" id="ARBA00022679"/>
    </source>
</evidence>
<dbReference type="InterPro" id="IPR015421">
    <property type="entry name" value="PyrdxlP-dep_Trfase_major"/>
</dbReference>
<dbReference type="GO" id="GO:0003992">
    <property type="term" value="F:N2-acetyl-L-ornithine:2-oxoglutarate 5-aminotransferase activity"/>
    <property type="evidence" value="ECO:0007669"/>
    <property type="project" value="UniProtKB-UniRule"/>
</dbReference>
<comment type="pathway">
    <text evidence="5">Amino-acid biosynthesis; L-arginine biosynthesis; N(2)-acetyl-L-ornithine from L-glutamate: step 4/4.</text>
</comment>
<evidence type="ECO:0000256" key="1">
    <source>
        <dbReference type="ARBA" id="ARBA00022576"/>
    </source>
</evidence>
<dbReference type="InterPro" id="IPR005814">
    <property type="entry name" value="Aminotrans_3"/>
</dbReference>
<dbReference type="HAMAP" id="MF_01107">
    <property type="entry name" value="ArgD_aminotrans_3"/>
    <property type="match status" value="1"/>
</dbReference>
<dbReference type="Pfam" id="PF00202">
    <property type="entry name" value="Aminotran_3"/>
    <property type="match status" value="1"/>
</dbReference>
<comment type="catalytic activity">
    <reaction evidence="5">
        <text>N(2)-acetyl-L-ornithine + 2-oxoglutarate = N-acetyl-L-glutamate 5-semialdehyde + L-glutamate</text>
        <dbReference type="Rhea" id="RHEA:18049"/>
        <dbReference type="ChEBI" id="CHEBI:16810"/>
        <dbReference type="ChEBI" id="CHEBI:29123"/>
        <dbReference type="ChEBI" id="CHEBI:29985"/>
        <dbReference type="ChEBI" id="CHEBI:57805"/>
        <dbReference type="EC" id="2.6.1.11"/>
    </reaction>
</comment>
<dbReference type="InterPro" id="IPR015422">
    <property type="entry name" value="PyrdxlP-dep_Trfase_small"/>
</dbReference>
<dbReference type="InterPro" id="IPR004636">
    <property type="entry name" value="AcOrn/SuccOrn_fam"/>
</dbReference>
<gene>
    <name evidence="5" type="primary">argD</name>
    <name evidence="6" type="ORF">H9786_08120</name>
</gene>
<comment type="subunit">
    <text evidence="5">Homodimer.</text>
</comment>
<comment type="subcellular location">
    <subcellularLocation>
        <location evidence="5">Cytoplasm</location>
    </subcellularLocation>
</comment>
<dbReference type="InterPro" id="IPR050103">
    <property type="entry name" value="Class-III_PLP-dep_AT"/>
</dbReference>
<protein>
    <recommendedName>
        <fullName evidence="5">Acetylornithine aminotransferase</fullName>
        <shortName evidence="5">ACOAT</shortName>
        <ecNumber evidence="5">2.6.1.11</ecNumber>
    </recommendedName>
</protein>
<keyword evidence="4 5" id="KW-0663">Pyridoxal phosphate</keyword>
<keyword evidence="2 5" id="KW-0028">Amino-acid biosynthesis</keyword>
<accession>A0A9D2LD87</accession>
<dbReference type="CDD" id="cd00610">
    <property type="entry name" value="OAT_like"/>
    <property type="match status" value="1"/>
</dbReference>
<comment type="caution">
    <text evidence="6">The sequence shown here is derived from an EMBL/GenBank/DDBJ whole genome shotgun (WGS) entry which is preliminary data.</text>
</comment>
<dbReference type="PIRSF" id="PIRSF000521">
    <property type="entry name" value="Transaminase_4ab_Lys_Orn"/>
    <property type="match status" value="1"/>
</dbReference>
<keyword evidence="5" id="KW-0963">Cytoplasm</keyword>
<name>A0A9D2LD87_9MICO</name>
<dbReference type="NCBIfam" id="TIGR00707">
    <property type="entry name" value="argD"/>
    <property type="match status" value="1"/>
</dbReference>
<dbReference type="InterPro" id="IPR049704">
    <property type="entry name" value="Aminotrans_3_PPA_site"/>
</dbReference>
<dbReference type="FunFam" id="3.40.640.10:FF:000004">
    <property type="entry name" value="Acetylornithine aminotransferase"/>
    <property type="match status" value="1"/>
</dbReference>
<feature type="binding site" evidence="5">
    <location>
        <begin position="229"/>
        <end position="232"/>
    </location>
    <ligand>
        <name>pyridoxal 5'-phosphate</name>
        <dbReference type="ChEBI" id="CHEBI:597326"/>
    </ligand>
</feature>
<dbReference type="GO" id="GO:0005737">
    <property type="term" value="C:cytoplasm"/>
    <property type="evidence" value="ECO:0007669"/>
    <property type="project" value="UniProtKB-SubCell"/>
</dbReference>
<feature type="binding site" evidence="5">
    <location>
        <position position="143"/>
    </location>
    <ligand>
        <name>pyridoxal 5'-phosphate</name>
        <dbReference type="ChEBI" id="CHEBI:597326"/>
    </ligand>
</feature>
<comment type="cofactor">
    <cofactor evidence="5">
        <name>pyridoxal 5'-phosphate</name>
        <dbReference type="ChEBI" id="CHEBI:597326"/>
    </cofactor>
    <text evidence="5">Binds 1 pyridoxal phosphate per subunit.</text>
</comment>
<feature type="modified residue" description="N6-(pyridoxal phosphate)lysine" evidence="5">
    <location>
        <position position="259"/>
    </location>
</feature>
<dbReference type="Proteomes" id="UP000823823">
    <property type="component" value="Unassembled WGS sequence"/>
</dbReference>
<comment type="caution">
    <text evidence="5">Lacks conserved residue(s) required for the propagation of feature annotation.</text>
</comment>
<evidence type="ECO:0000256" key="4">
    <source>
        <dbReference type="ARBA" id="ARBA00022898"/>
    </source>
</evidence>
<sequence length="412" mass="42882">MSEQSARTRHTAQDLPDRYREALLPVFGTPQRVLARGEGCRVWDTAGTEYLDLLGGIAVNSLGHAHPAILSALSTQAQTLGHVSNFFATIPQIELAERLLQLAEAPTGSGVFFANSGSEANEAAFKIARRTGRPRVLALVDSFHGRTMGALALTSKEAYRAPFEPLPGGVEFLPAGDEQALADALAPGDVAAVFAEPIQGEAGVLPLSADYLRALRRLTREHGTLLILDEVQTGMGRTGNWFAHQAVPDVQPDVMTLAKGLGGGFPIGAVIAFGAATHDLLRPGQHGTTFGGNPLAAAVGLAVIGTMIDEELLQHTRRVGDQLAQAITALADPRISGVRGEGLLRGIALTEPIAPAVVTAALEAGFILNAPDPSTLRLAPPLIITEAELATFTAALPGLIDAAAAATAEGAR</sequence>
<dbReference type="AlphaFoldDB" id="A0A9D2LD87"/>
<organism evidence="6 7">
    <name type="scientific">Candidatus Brachybacterium merdavium</name>
    <dbReference type="NCBI Taxonomy" id="2838513"/>
    <lineage>
        <taxon>Bacteria</taxon>
        <taxon>Bacillati</taxon>
        <taxon>Actinomycetota</taxon>
        <taxon>Actinomycetes</taxon>
        <taxon>Micrococcales</taxon>
        <taxon>Dermabacteraceae</taxon>
        <taxon>Brachybacterium</taxon>
    </lineage>
</organism>
<dbReference type="SUPFAM" id="SSF53383">
    <property type="entry name" value="PLP-dependent transferases"/>
    <property type="match status" value="1"/>
</dbReference>
<comment type="miscellaneous">
    <text evidence="5">May also have succinyldiaminopimelate aminotransferase activity, thus carrying out the corresponding step in lysine biosynthesis.</text>
</comment>
<proteinExistence type="inferred from homology"/>
<dbReference type="InterPro" id="IPR015424">
    <property type="entry name" value="PyrdxlP-dep_Trfase"/>
</dbReference>
<dbReference type="NCBIfam" id="NF002874">
    <property type="entry name" value="PRK03244.1"/>
    <property type="match status" value="1"/>
</dbReference>
<dbReference type="GO" id="GO:0030170">
    <property type="term" value="F:pyridoxal phosphate binding"/>
    <property type="evidence" value="ECO:0007669"/>
    <property type="project" value="InterPro"/>
</dbReference>
<feature type="binding site" evidence="5">
    <location>
        <position position="146"/>
    </location>
    <ligand>
        <name>N(2)-acetyl-L-ornithine</name>
        <dbReference type="ChEBI" id="CHEBI:57805"/>
    </ligand>
</feature>
<comment type="similarity">
    <text evidence="5">Belongs to the class-III pyridoxal-phosphate-dependent aminotransferase family. ArgD subfamily.</text>
</comment>
<dbReference type="EC" id="2.6.1.11" evidence="5"/>
<reference evidence="6" key="2">
    <citation type="submission" date="2021-04" db="EMBL/GenBank/DDBJ databases">
        <authorList>
            <person name="Gilroy R."/>
        </authorList>
    </citation>
    <scope>NUCLEOTIDE SEQUENCE</scope>
    <source>
        <strain evidence="6">ChiHjej13B12-24818</strain>
    </source>
</reference>
<dbReference type="GO" id="GO:0006526">
    <property type="term" value="P:L-arginine biosynthetic process"/>
    <property type="evidence" value="ECO:0007669"/>
    <property type="project" value="UniProtKB-UniRule"/>
</dbReference>
<dbReference type="GO" id="GO:0042802">
    <property type="term" value="F:identical protein binding"/>
    <property type="evidence" value="ECO:0007669"/>
    <property type="project" value="TreeGrafter"/>
</dbReference>
<evidence type="ECO:0000313" key="6">
    <source>
        <dbReference type="EMBL" id="HJB10482.1"/>
    </source>
</evidence>
<feature type="binding site" evidence="5">
    <location>
        <position position="288"/>
    </location>
    <ligand>
        <name>N(2)-acetyl-L-ornithine</name>
        <dbReference type="ChEBI" id="CHEBI:57805"/>
    </ligand>
</feature>
<dbReference type="EMBL" id="DWZH01000059">
    <property type="protein sequence ID" value="HJB10482.1"/>
    <property type="molecule type" value="Genomic_DNA"/>
</dbReference>
<keyword evidence="3 5" id="KW-0808">Transferase</keyword>
<dbReference type="PROSITE" id="PS00600">
    <property type="entry name" value="AA_TRANSFER_CLASS_3"/>
    <property type="match status" value="1"/>
</dbReference>
<dbReference type="Gene3D" id="3.90.1150.10">
    <property type="entry name" value="Aspartate Aminotransferase, domain 1"/>
    <property type="match status" value="1"/>
</dbReference>
<evidence type="ECO:0000313" key="7">
    <source>
        <dbReference type="Proteomes" id="UP000823823"/>
    </source>
</evidence>
<dbReference type="PANTHER" id="PTHR11986">
    <property type="entry name" value="AMINOTRANSFERASE CLASS III"/>
    <property type="match status" value="1"/>
</dbReference>
<evidence type="ECO:0000256" key="5">
    <source>
        <dbReference type="HAMAP-Rule" id="MF_01107"/>
    </source>
</evidence>
<dbReference type="PANTHER" id="PTHR11986:SF79">
    <property type="entry name" value="ACETYLORNITHINE AMINOTRANSFERASE, MITOCHONDRIAL"/>
    <property type="match status" value="1"/>
</dbReference>
<keyword evidence="5" id="KW-0055">Arginine biosynthesis</keyword>
<feature type="binding site" evidence="5">
    <location>
        <position position="289"/>
    </location>
    <ligand>
        <name>pyridoxal 5'-phosphate</name>
        <dbReference type="ChEBI" id="CHEBI:597326"/>
    </ligand>
</feature>